<dbReference type="InterPro" id="IPR006652">
    <property type="entry name" value="Kelch_1"/>
</dbReference>
<keyword evidence="2" id="KW-0880">Kelch repeat</keyword>
<keyword evidence="3" id="KW-0677">Repeat</keyword>
<feature type="domain" description="BTB" evidence="5">
    <location>
        <begin position="35"/>
        <end position="102"/>
    </location>
</feature>
<name>W8B355_CERCA</name>
<dbReference type="PANTHER" id="PTHR45632">
    <property type="entry name" value="LD33804P"/>
    <property type="match status" value="1"/>
</dbReference>
<dbReference type="Gene3D" id="1.25.40.420">
    <property type="match status" value="1"/>
</dbReference>
<evidence type="ECO:0000259" key="5">
    <source>
        <dbReference type="PROSITE" id="PS50097"/>
    </source>
</evidence>
<dbReference type="SMART" id="SM00612">
    <property type="entry name" value="Kelch"/>
    <property type="match status" value="5"/>
</dbReference>
<dbReference type="SUPFAM" id="SSF117281">
    <property type="entry name" value="Kelch motif"/>
    <property type="match status" value="1"/>
</dbReference>
<proteinExistence type="evidence at transcript level"/>
<dbReference type="PROSITE" id="PS50097">
    <property type="entry name" value="BTB"/>
    <property type="match status" value="1"/>
</dbReference>
<dbReference type="AlphaFoldDB" id="W8B355"/>
<dbReference type="OrthoDB" id="45365at2759"/>
<dbReference type="InterPro" id="IPR011333">
    <property type="entry name" value="SKP1/BTB/POZ_sf"/>
</dbReference>
<dbReference type="InterPro" id="IPR017096">
    <property type="entry name" value="BTB-kelch_protein"/>
</dbReference>
<dbReference type="Gene3D" id="3.30.710.10">
    <property type="entry name" value="Potassium Channel Kv1.1, Chain A"/>
    <property type="match status" value="1"/>
</dbReference>
<evidence type="ECO:0000256" key="4">
    <source>
        <dbReference type="ARBA" id="ARBA00043912"/>
    </source>
</evidence>
<dbReference type="InterPro" id="IPR015915">
    <property type="entry name" value="Kelch-typ_b-propeller"/>
</dbReference>
<dbReference type="Pfam" id="PF01344">
    <property type="entry name" value="Kelch_1"/>
    <property type="match status" value="1"/>
</dbReference>
<organism evidence="6">
    <name type="scientific">Ceratitis capitata</name>
    <name type="common">Mediterranean fruit fly</name>
    <name type="synonym">Tephritis capitata</name>
    <dbReference type="NCBI Taxonomy" id="7213"/>
    <lineage>
        <taxon>Eukaryota</taxon>
        <taxon>Metazoa</taxon>
        <taxon>Ecdysozoa</taxon>
        <taxon>Arthropoda</taxon>
        <taxon>Hexapoda</taxon>
        <taxon>Insecta</taxon>
        <taxon>Pterygota</taxon>
        <taxon>Neoptera</taxon>
        <taxon>Endopterygota</taxon>
        <taxon>Diptera</taxon>
        <taxon>Brachycera</taxon>
        <taxon>Muscomorpha</taxon>
        <taxon>Tephritoidea</taxon>
        <taxon>Tephritidae</taxon>
        <taxon>Ceratitis</taxon>
        <taxon>Ceratitis</taxon>
    </lineage>
</organism>
<evidence type="ECO:0000256" key="3">
    <source>
        <dbReference type="ARBA" id="ARBA00022737"/>
    </source>
</evidence>
<dbReference type="Pfam" id="PF24681">
    <property type="entry name" value="Kelch_KLHDC2_KLHL20_DRC7"/>
    <property type="match status" value="1"/>
</dbReference>
<reference evidence="6" key="1">
    <citation type="submission" date="2013-07" db="EMBL/GenBank/DDBJ databases">
        <authorList>
            <person name="Geib S."/>
        </authorList>
    </citation>
    <scope>NUCLEOTIDE SEQUENCE</scope>
</reference>
<comment type="function">
    <text evidence="4">Probable substrate-specific adapter of an E3 ubiquitin-protein ligase complex which mediates the ubiquitination and subsequent proteasomal degradation of target proteins. May have a role in synapse differentiation and growth.</text>
</comment>
<dbReference type="GO" id="GO:0016567">
    <property type="term" value="P:protein ubiquitination"/>
    <property type="evidence" value="ECO:0007669"/>
    <property type="project" value="UniProtKB-UniPathway"/>
</dbReference>
<dbReference type="GO" id="GO:0003779">
    <property type="term" value="F:actin binding"/>
    <property type="evidence" value="ECO:0007669"/>
    <property type="project" value="UniProtKB-KW"/>
</dbReference>
<dbReference type="PANTHER" id="PTHR45632:SF17">
    <property type="entry name" value="KELCH-LIKE PROTEIN 31"/>
    <property type="match status" value="1"/>
</dbReference>
<dbReference type="Pfam" id="PF07707">
    <property type="entry name" value="BACK"/>
    <property type="match status" value="1"/>
</dbReference>
<evidence type="ECO:0000256" key="1">
    <source>
        <dbReference type="ARBA" id="ARBA00013699"/>
    </source>
</evidence>
<dbReference type="PIRSF" id="PIRSF037037">
    <property type="entry name" value="Kelch-like_protein_gigaxonin"/>
    <property type="match status" value="1"/>
</dbReference>
<dbReference type="UniPathway" id="UPA00143"/>
<dbReference type="SMART" id="SM00875">
    <property type="entry name" value="BACK"/>
    <property type="match status" value="1"/>
</dbReference>
<dbReference type="GO" id="GO:0005737">
    <property type="term" value="C:cytoplasm"/>
    <property type="evidence" value="ECO:0007669"/>
    <property type="project" value="UniProtKB-ARBA"/>
</dbReference>
<evidence type="ECO:0000256" key="2">
    <source>
        <dbReference type="ARBA" id="ARBA00022441"/>
    </source>
</evidence>
<dbReference type="InterPro" id="IPR000210">
    <property type="entry name" value="BTB/POZ_dom"/>
</dbReference>
<dbReference type="Pfam" id="PF00651">
    <property type="entry name" value="BTB"/>
    <property type="match status" value="1"/>
</dbReference>
<sequence>MASGIASSTPVRDGSNFATQLLGRIQQLYDEQKLVDVTFKAFNPTVLIPAHRLILSATSGYFQKLFSRDQDISPIIEINEINSDTFERLIAFCYTGRTLITHENVAEMLKASVILQLDDAVADCMDYICENITVYTLEWAYSLQRETQCEHLRQKIHEYEIRHFMEISNRAEFLSFDIEKLKRILESEELNVTCEEDVFAAIKCWYEHDAVSRERHLSDLIGCLRLSQFDVNFIMTNIQPLPGCESLALKAIVWVTQPMARARISLKLKEPRNSLRNSLEETYTYLAVERSDNGGPKCLLRYNETSDEWLKYKEIDFKGVSFFEVILNDNNLIFIGGRRDQRVLNNVKSWNLRTKTWKQLPALICPREGHSVALLDGKIYAIGGSNGNITLMSMEVLTSAGDWRFGRSMNTPRREAAVVTLNGNIFVMGGYDGNRYSNSVEQYNPNTNLWTSCASMNNYYWLHGAAVHKGCIFVVKGGGHNRAAERYDPQKNEWTEICALPNGGERTACISINNHLWAIGGFSNQLTDSTHVYDEETDRWLQKTPLPKAGYYSCFAELKALQ</sequence>
<dbReference type="SUPFAM" id="SSF54695">
    <property type="entry name" value="POZ domain"/>
    <property type="match status" value="1"/>
</dbReference>
<dbReference type="Gene3D" id="2.120.10.80">
    <property type="entry name" value="Kelch-type beta propeller"/>
    <property type="match status" value="2"/>
</dbReference>
<dbReference type="EMBL" id="GAMC01018845">
    <property type="protein sequence ID" value="JAB87710.1"/>
    <property type="molecule type" value="mRNA"/>
</dbReference>
<gene>
    <name evidence="6" type="primary">KLHL5</name>
</gene>
<dbReference type="EMBL" id="GAMC01018844">
    <property type="protein sequence ID" value="JAB87711.1"/>
    <property type="molecule type" value="mRNA"/>
</dbReference>
<evidence type="ECO:0000313" key="6">
    <source>
        <dbReference type="EMBL" id="JAB87711.1"/>
    </source>
</evidence>
<accession>W8B355</accession>
<protein>
    <recommendedName>
        <fullName evidence="1">Kelch-like protein diablo</fullName>
    </recommendedName>
</protein>
<dbReference type="InterPro" id="IPR011705">
    <property type="entry name" value="BACK"/>
</dbReference>
<reference evidence="6" key="2">
    <citation type="journal article" date="2014" name="BMC Genomics">
        <title>A genomic perspective to assessing quality of mass-reared SIT flies used in Mediterranean fruit fly (Ceratitis capitata) eradication in California.</title>
        <authorList>
            <person name="Calla B."/>
            <person name="Hall B."/>
            <person name="Hou S."/>
            <person name="Geib S.M."/>
        </authorList>
    </citation>
    <scope>NUCLEOTIDE SEQUENCE</scope>
</reference>
<dbReference type="SMART" id="SM00225">
    <property type="entry name" value="BTB"/>
    <property type="match status" value="1"/>
</dbReference>